<dbReference type="InterPro" id="IPR013120">
    <property type="entry name" value="FAR_NAD-bd"/>
</dbReference>
<dbReference type="InterPro" id="IPR036291">
    <property type="entry name" value="NAD(P)-bd_dom_sf"/>
</dbReference>
<dbReference type="InterPro" id="IPR020845">
    <property type="entry name" value="AMP-binding_CS"/>
</dbReference>
<dbReference type="InterPro" id="IPR036736">
    <property type="entry name" value="ACP-like_sf"/>
</dbReference>
<dbReference type="InterPro" id="IPR025110">
    <property type="entry name" value="AMP-bd_C"/>
</dbReference>
<gene>
    <name evidence="6" type="ORF">CDD81_352</name>
</gene>
<proteinExistence type="inferred from homology"/>
<feature type="domain" description="Carrier" evidence="5">
    <location>
        <begin position="524"/>
        <end position="599"/>
    </location>
</feature>
<dbReference type="Gene3D" id="3.30.300.30">
    <property type="match status" value="1"/>
</dbReference>
<keyword evidence="7" id="KW-1185">Reference proteome</keyword>
<dbReference type="Gene3D" id="3.40.50.12780">
    <property type="entry name" value="N-terminal domain of ligase-like"/>
    <property type="match status" value="1"/>
</dbReference>
<dbReference type="Pfam" id="PF07993">
    <property type="entry name" value="NAD_binding_4"/>
    <property type="match status" value="1"/>
</dbReference>
<dbReference type="SUPFAM" id="SSF47336">
    <property type="entry name" value="ACP-like"/>
    <property type="match status" value="1"/>
</dbReference>
<dbReference type="PROSITE" id="PS50075">
    <property type="entry name" value="CARRIER"/>
    <property type="match status" value="1"/>
</dbReference>
<dbReference type="OrthoDB" id="408177at2759"/>
<accession>A0A2C5Y3A9</accession>
<evidence type="ECO:0000259" key="5">
    <source>
        <dbReference type="PROSITE" id="PS50075"/>
    </source>
</evidence>
<evidence type="ECO:0000313" key="7">
    <source>
        <dbReference type="Proteomes" id="UP000226192"/>
    </source>
</evidence>
<evidence type="ECO:0000256" key="1">
    <source>
        <dbReference type="ARBA" id="ARBA00022450"/>
    </source>
</evidence>
<dbReference type="NCBIfam" id="TIGR01746">
    <property type="entry name" value="Thioester-redct"/>
    <property type="match status" value="1"/>
</dbReference>
<dbReference type="PROSITE" id="PS00455">
    <property type="entry name" value="AMP_BINDING"/>
    <property type="match status" value="1"/>
</dbReference>
<dbReference type="SUPFAM" id="SSF56801">
    <property type="entry name" value="Acetyl-CoA synthetase-like"/>
    <property type="match status" value="1"/>
</dbReference>
<dbReference type="Gene3D" id="1.10.1200.10">
    <property type="entry name" value="ACP-like"/>
    <property type="match status" value="1"/>
</dbReference>
<evidence type="ECO:0000313" key="6">
    <source>
        <dbReference type="EMBL" id="PHH61444.1"/>
    </source>
</evidence>
<dbReference type="Gene3D" id="3.40.50.720">
    <property type="entry name" value="NAD(P)-binding Rossmann-like Domain"/>
    <property type="match status" value="1"/>
</dbReference>
<comment type="caution">
    <text evidence="6">The sequence shown here is derived from an EMBL/GenBank/DDBJ whole genome shotgun (WGS) entry which is preliminary data.</text>
</comment>
<keyword evidence="2" id="KW-0597">Phosphoprotein</keyword>
<keyword evidence="3" id="KW-0436">Ligase</keyword>
<dbReference type="CDD" id="cd05930">
    <property type="entry name" value="A_NRPS"/>
    <property type="match status" value="1"/>
</dbReference>
<name>A0A2C5Y3A9_9HYPO</name>
<dbReference type="InterPro" id="IPR042099">
    <property type="entry name" value="ANL_N_sf"/>
</dbReference>
<dbReference type="Proteomes" id="UP000226192">
    <property type="component" value="Unassembled WGS sequence"/>
</dbReference>
<dbReference type="InterPro" id="IPR000873">
    <property type="entry name" value="AMP-dep_synth/lig_dom"/>
</dbReference>
<sequence length="1011" mass="111261">MQSRLVSWLHNTPAATAIVNGSITLSYRDLFNKAKAIAWDLYQSGLAQNEPVGIIYDASHEQIIAQVGVLVAGGTCVSISLASPLSRIVAMLHDIKVKRVIADKNGPFKSDEFSILYLNDVLSGNCEQVHFDIPARQGVYCSHILFTSGTTGKPKAVQISNQGILHLATKTPVTPFCPGDRLAAFNDTGFDLSLFETWATLLSGASIVLTPKATVTDASGLQAFFTREKISITIIPTALFNIIASACPGTFGSLKHVVVTGEPASRAALRAVLESNPPQHLWNAYGPTEGTTFATMHEMTMQETRRDRLTIGGAIGQMRVCLVDEQLKVIEESQQRGEICIAGPQVSLGYLNAADQNESSFIHLTEAALTGARGPGSQAMVRLYRSGDMAEWRSGERLLDFIGRADSQVKLGGFRVELGEVEETLFLSRLLKSISVVVQPATRQGSTAQLVAFVVPENEASFRADDLLAFARARLPHYMVPRRVQIISKLPISARGKIDGQALLQSLEQGPSPCHSVTRLENGADKNGNAHLLGQIWSNVLGISCIADHDNLVSLGASSLQNAALIAQIKTRMGRLISMHDLYRHAHFSQLLDFINSSSESIAAPDDCARWIQDTHLADDIQLVPSWDAHDQGYIFLTGATGFLGAYLLQQFLLLPCVKQVACLVRASSCAEAAQRIEQNMRQYDLWPADAAQTSKIKALHGDVARHDLGLGQETFTWLSNWASAIFHAAAKVNFCDSYHEHYASNVCGTRNILRLAALGRRKILHYLSSIDVWGQTGYFLGTKTVLEDEPIAPHIQGLRHDIGYAQSKWTAEGMVRRMRHRGLPVIIYRPGFIMGHSKTGASNPKDYMSRHIIGCIQLGLWPNINMRVEYVTVDYVVSALLHISRSSSNIGRSFSLLSPILDDSVRFNDTCAVIKDAGFNMLLADYKTWLNALIEKADANNPLLPIMPMLQEQVFGKLTRTEVSENCPFYDSRNTVQALKGRDDIRYVPLTPDLVKRYIAFWDRKGFYSV</sequence>
<organism evidence="6 7">
    <name type="scientific">Ophiocordyceps australis</name>
    <dbReference type="NCBI Taxonomy" id="1399860"/>
    <lineage>
        <taxon>Eukaryota</taxon>
        <taxon>Fungi</taxon>
        <taxon>Dikarya</taxon>
        <taxon>Ascomycota</taxon>
        <taxon>Pezizomycotina</taxon>
        <taxon>Sordariomycetes</taxon>
        <taxon>Hypocreomycetidae</taxon>
        <taxon>Hypocreales</taxon>
        <taxon>Ophiocordycipitaceae</taxon>
        <taxon>Ophiocordyceps</taxon>
    </lineage>
</organism>
<dbReference type="AlphaFoldDB" id="A0A2C5Y3A9"/>
<dbReference type="CDD" id="cd05235">
    <property type="entry name" value="SDR_e1"/>
    <property type="match status" value="1"/>
</dbReference>
<dbReference type="EMBL" id="NJET01000103">
    <property type="protein sequence ID" value="PHH61444.1"/>
    <property type="molecule type" value="Genomic_DNA"/>
</dbReference>
<evidence type="ECO:0000256" key="4">
    <source>
        <dbReference type="ARBA" id="ARBA00029454"/>
    </source>
</evidence>
<dbReference type="STRING" id="1399860.A0A2C5Y3A9"/>
<dbReference type="PANTHER" id="PTHR44845">
    <property type="entry name" value="CARRIER DOMAIN-CONTAINING PROTEIN"/>
    <property type="match status" value="1"/>
</dbReference>
<keyword evidence="1" id="KW-0596">Phosphopantetheine</keyword>
<dbReference type="InterPro" id="IPR045851">
    <property type="entry name" value="AMP-bd_C_sf"/>
</dbReference>
<dbReference type="SUPFAM" id="SSF51735">
    <property type="entry name" value="NAD(P)-binding Rossmann-fold domains"/>
    <property type="match status" value="1"/>
</dbReference>
<dbReference type="InterPro" id="IPR010080">
    <property type="entry name" value="Thioester_reductase-like_dom"/>
</dbReference>
<evidence type="ECO:0000256" key="3">
    <source>
        <dbReference type="ARBA" id="ARBA00022598"/>
    </source>
</evidence>
<dbReference type="Pfam" id="PF00501">
    <property type="entry name" value="AMP-binding"/>
    <property type="match status" value="1"/>
</dbReference>
<protein>
    <recommendedName>
        <fullName evidence="5">Carrier domain-containing protein</fullName>
    </recommendedName>
</protein>
<dbReference type="Pfam" id="PF13193">
    <property type="entry name" value="AMP-binding_C"/>
    <property type="match status" value="1"/>
</dbReference>
<dbReference type="InterPro" id="IPR009081">
    <property type="entry name" value="PP-bd_ACP"/>
</dbReference>
<dbReference type="PANTHER" id="PTHR44845:SF6">
    <property type="entry name" value="BETA-ALANINE-ACTIVATING ENZYME"/>
    <property type="match status" value="1"/>
</dbReference>
<comment type="similarity">
    <text evidence="4">Belongs to the NRP synthetase family.</text>
</comment>
<dbReference type="Pfam" id="PF00550">
    <property type="entry name" value="PP-binding"/>
    <property type="match status" value="1"/>
</dbReference>
<reference evidence="6 7" key="1">
    <citation type="submission" date="2017-06" db="EMBL/GenBank/DDBJ databases">
        <title>Ant-infecting Ophiocordyceps genomes reveal a high diversity of potential behavioral manipulation genes and a possible major role for enterotoxins.</title>
        <authorList>
            <person name="De Bekker C."/>
            <person name="Evans H.C."/>
            <person name="Brachmann A."/>
            <person name="Hughes D.P."/>
        </authorList>
    </citation>
    <scope>NUCLEOTIDE SEQUENCE [LARGE SCALE GENOMIC DNA]</scope>
    <source>
        <strain evidence="6 7">Map64</strain>
    </source>
</reference>
<dbReference type="GO" id="GO:0016874">
    <property type="term" value="F:ligase activity"/>
    <property type="evidence" value="ECO:0007669"/>
    <property type="project" value="UniProtKB-KW"/>
</dbReference>
<evidence type="ECO:0000256" key="2">
    <source>
        <dbReference type="ARBA" id="ARBA00022553"/>
    </source>
</evidence>